<dbReference type="PANTHER" id="PTHR12121:SF36">
    <property type="entry name" value="ENDONUCLEASE_EXONUCLEASE_PHOSPHATASE DOMAIN-CONTAINING PROTEIN"/>
    <property type="match status" value="1"/>
</dbReference>
<dbReference type="FunFam" id="3.60.10.10:FF:000049">
    <property type="entry name" value="uncharacterized protein LOC103698197 isoform X2"/>
    <property type="match status" value="1"/>
</dbReference>
<gene>
    <name evidence="2" type="ORF">TSUD_202030</name>
</gene>
<dbReference type="PANTHER" id="PTHR12121">
    <property type="entry name" value="CARBON CATABOLITE REPRESSOR PROTEIN 4"/>
    <property type="match status" value="1"/>
</dbReference>
<dbReference type="InterPro" id="IPR050410">
    <property type="entry name" value="CCR4/nocturin_mRNA_transcr"/>
</dbReference>
<dbReference type="OrthoDB" id="276515at2759"/>
<dbReference type="Pfam" id="PF03372">
    <property type="entry name" value="Exo_endo_phos"/>
    <property type="match status" value="1"/>
</dbReference>
<evidence type="ECO:0000259" key="1">
    <source>
        <dbReference type="Pfam" id="PF03372"/>
    </source>
</evidence>
<proteinExistence type="predicted"/>
<dbReference type="SUPFAM" id="SSF56219">
    <property type="entry name" value="DNase I-like"/>
    <property type="match status" value="1"/>
</dbReference>
<name>A0A2Z6LLB9_TRISU</name>
<dbReference type="EMBL" id="DF973182">
    <property type="protein sequence ID" value="GAU18314.1"/>
    <property type="molecule type" value="Genomic_DNA"/>
</dbReference>
<evidence type="ECO:0000313" key="2">
    <source>
        <dbReference type="EMBL" id="GAU18314.1"/>
    </source>
</evidence>
<keyword evidence="3" id="KW-1185">Reference proteome</keyword>
<reference evidence="3" key="1">
    <citation type="journal article" date="2017" name="Front. Plant Sci.">
        <title>Climate Clever Clovers: New Paradigm to Reduce the Environmental Footprint of Ruminants by Breeding Low Methanogenic Forages Utilizing Haplotype Variation.</title>
        <authorList>
            <person name="Kaur P."/>
            <person name="Appels R."/>
            <person name="Bayer P.E."/>
            <person name="Keeble-Gagnere G."/>
            <person name="Wang J."/>
            <person name="Hirakawa H."/>
            <person name="Shirasawa K."/>
            <person name="Vercoe P."/>
            <person name="Stefanova K."/>
            <person name="Durmic Z."/>
            <person name="Nichols P."/>
            <person name="Revell C."/>
            <person name="Isobe S.N."/>
            <person name="Edwards D."/>
            <person name="Erskine W."/>
        </authorList>
    </citation>
    <scope>NUCLEOTIDE SEQUENCE [LARGE SCALE GENOMIC DNA]</scope>
    <source>
        <strain evidence="3">cv. Daliak</strain>
    </source>
</reference>
<evidence type="ECO:0000313" key="3">
    <source>
        <dbReference type="Proteomes" id="UP000242715"/>
    </source>
</evidence>
<dbReference type="InterPro" id="IPR036691">
    <property type="entry name" value="Endo/exonu/phosph_ase_sf"/>
</dbReference>
<accession>A0A2Z6LLB9</accession>
<protein>
    <recommendedName>
        <fullName evidence="1">Endonuclease/exonuclease/phosphatase domain-containing protein</fullName>
    </recommendedName>
</protein>
<dbReference type="AlphaFoldDB" id="A0A2Z6LLB9"/>
<dbReference type="Proteomes" id="UP000242715">
    <property type="component" value="Unassembled WGS sequence"/>
</dbReference>
<dbReference type="InterPro" id="IPR005135">
    <property type="entry name" value="Endo/exonuclease/phosphatase"/>
</dbReference>
<dbReference type="Gene3D" id="3.60.10.10">
    <property type="entry name" value="Endonuclease/exonuclease/phosphatase"/>
    <property type="match status" value="1"/>
</dbReference>
<feature type="domain" description="Endonuclease/exonuclease/phosphatase" evidence="1">
    <location>
        <begin position="8"/>
        <end position="270"/>
    </location>
</feature>
<organism evidence="2 3">
    <name type="scientific">Trifolium subterraneum</name>
    <name type="common">Subterranean clover</name>
    <dbReference type="NCBI Taxonomy" id="3900"/>
    <lineage>
        <taxon>Eukaryota</taxon>
        <taxon>Viridiplantae</taxon>
        <taxon>Streptophyta</taxon>
        <taxon>Embryophyta</taxon>
        <taxon>Tracheophyta</taxon>
        <taxon>Spermatophyta</taxon>
        <taxon>Magnoliopsida</taxon>
        <taxon>eudicotyledons</taxon>
        <taxon>Gunneridae</taxon>
        <taxon>Pentapetalae</taxon>
        <taxon>rosids</taxon>
        <taxon>fabids</taxon>
        <taxon>Fabales</taxon>
        <taxon>Fabaceae</taxon>
        <taxon>Papilionoideae</taxon>
        <taxon>50 kb inversion clade</taxon>
        <taxon>NPAAA clade</taxon>
        <taxon>Hologalegina</taxon>
        <taxon>IRL clade</taxon>
        <taxon>Trifolieae</taxon>
        <taxon>Trifolium</taxon>
    </lineage>
</organism>
<dbReference type="CDD" id="cd09083">
    <property type="entry name" value="EEP-1"/>
    <property type="match status" value="1"/>
</dbReference>
<dbReference type="GO" id="GO:0000175">
    <property type="term" value="F:3'-5'-RNA exonuclease activity"/>
    <property type="evidence" value="ECO:0007669"/>
    <property type="project" value="TreeGrafter"/>
</dbReference>
<sequence length="302" mass="34330">MSVSLTVMTFNLHDDEPQDSPNSWEKRRDICISVITSYSPIILCTQQGVKTQLDFLQQGLPGYDQFGVSRKGPQDTSDEHCTIFYDKEKVELLEGGTFWLSESPSVPGSISWDVHTFQLKGVEPPGFSFQIVNTNMDQFSPRARRRSALLTWQHIASLPPSLPVVYCGGFNTQKESTTGRFLLGRSREHGVVGDMRDAWPSARVRKNVSLIRTYHGFKGDKQGTVEYLKLIFRALCLCWDRQTQDLHVDWILFRGRSLIPVSCEVVNDNIDGCYPSSHFPIFAEFMLPRTVRMVESPVQEDS</sequence>